<evidence type="ECO:0000256" key="2">
    <source>
        <dbReference type="ARBA" id="ARBA00022448"/>
    </source>
</evidence>
<proteinExistence type="predicted"/>
<keyword evidence="3" id="KW-1003">Cell membrane</keyword>
<keyword evidence="9" id="KW-1185">Reference proteome</keyword>
<feature type="transmembrane region" description="Helical" evidence="7">
    <location>
        <begin position="189"/>
        <end position="213"/>
    </location>
</feature>
<comment type="caution">
    <text evidence="8">The sequence shown here is derived from an EMBL/GenBank/DDBJ whole genome shotgun (WGS) entry which is preliminary data.</text>
</comment>
<dbReference type="InterPro" id="IPR048279">
    <property type="entry name" value="MdtK-like"/>
</dbReference>
<feature type="transmembrane region" description="Helical" evidence="7">
    <location>
        <begin position="85"/>
        <end position="109"/>
    </location>
</feature>
<name>A0ABV7WTS6_9GAMM</name>
<keyword evidence="2" id="KW-0813">Transport</keyword>
<dbReference type="NCBIfam" id="TIGR00797">
    <property type="entry name" value="matE"/>
    <property type="match status" value="1"/>
</dbReference>
<feature type="transmembrane region" description="Helical" evidence="7">
    <location>
        <begin position="255"/>
        <end position="275"/>
    </location>
</feature>
<protein>
    <submittedName>
        <fullName evidence="8">MATE family efflux transporter</fullName>
    </submittedName>
</protein>
<gene>
    <name evidence="8" type="ORF">ACFOND_06590</name>
</gene>
<evidence type="ECO:0000256" key="3">
    <source>
        <dbReference type="ARBA" id="ARBA00022475"/>
    </source>
</evidence>
<keyword evidence="6 7" id="KW-0472">Membrane</keyword>
<evidence type="ECO:0000313" key="9">
    <source>
        <dbReference type="Proteomes" id="UP001595710"/>
    </source>
</evidence>
<dbReference type="PANTHER" id="PTHR42925">
    <property type="entry name" value="MULTIDRUG AND TOXIN EFFLUX PROTEIN MATE FAMILY"/>
    <property type="match status" value="1"/>
</dbReference>
<dbReference type="EMBL" id="JBHRYN010000008">
    <property type="protein sequence ID" value="MFC3701305.1"/>
    <property type="molecule type" value="Genomic_DNA"/>
</dbReference>
<feature type="transmembrane region" description="Helical" evidence="7">
    <location>
        <begin position="44"/>
        <end position="73"/>
    </location>
</feature>
<evidence type="ECO:0000256" key="1">
    <source>
        <dbReference type="ARBA" id="ARBA00004429"/>
    </source>
</evidence>
<evidence type="ECO:0000313" key="8">
    <source>
        <dbReference type="EMBL" id="MFC3701305.1"/>
    </source>
</evidence>
<evidence type="ECO:0000256" key="6">
    <source>
        <dbReference type="ARBA" id="ARBA00023136"/>
    </source>
</evidence>
<sequence>MPTSSLDNRMNIRTIVWPIFIEHLLRMSMMTIDVVMLARFSEEAVAAVGLTGHFVFFMVIAYMIISSGCAILIGQNLGAKNRSEALAFSHVGFLLALIMAAIIGLGFYLGAEPLLLLYRLEPQVHIFALQYLTITGGLSVGLSLSIYFSTVLRAHGFSKSPMAIQLISGALNVIGNYIALFGFMGLPVFGVVGVAISTVFSQLVGALLCWWIVRHHNIGFSIRSSFKLDFVRFKEILRLGLPNAGEGLSYNLAQLAIMFMVAGFGTAALAAVAIAQNLSRFVFVFAMSLGNGAQIMASYFVGQSRFDELKANVHRYWQVGITVSTLLVVMFIAAREPIAGYFTEDPETVKLIGVLLIAALALEPARALNLIVISALKGTGDVMFPVKMGILSMWGVGVLFSYLFGIHWGLGVLGVWLGVAMDEWARGIIMIIRWQSEKWRAFVRLSVAPLTE</sequence>
<dbReference type="Pfam" id="PF01554">
    <property type="entry name" value="MatE"/>
    <property type="match status" value="2"/>
</dbReference>
<feature type="transmembrane region" description="Helical" evidence="7">
    <location>
        <begin position="281"/>
        <end position="301"/>
    </location>
</feature>
<evidence type="ECO:0000256" key="4">
    <source>
        <dbReference type="ARBA" id="ARBA00022692"/>
    </source>
</evidence>
<dbReference type="RefSeq" id="WP_290282693.1">
    <property type="nucleotide sequence ID" value="NZ_JAUFQI010000001.1"/>
</dbReference>
<dbReference type="PANTHER" id="PTHR42925:SF1">
    <property type="entry name" value="VIRULENCE FACTOR MVIN"/>
    <property type="match status" value="1"/>
</dbReference>
<keyword evidence="5 7" id="KW-1133">Transmembrane helix</keyword>
<dbReference type="InterPro" id="IPR047135">
    <property type="entry name" value="YsiQ"/>
</dbReference>
<dbReference type="Proteomes" id="UP001595710">
    <property type="component" value="Unassembled WGS sequence"/>
</dbReference>
<feature type="transmembrane region" description="Helical" evidence="7">
    <location>
        <begin position="129"/>
        <end position="150"/>
    </location>
</feature>
<accession>A0ABV7WTS6</accession>
<organism evidence="8 9">
    <name type="scientific">Reinekea marina</name>
    <dbReference type="NCBI Taxonomy" id="1310421"/>
    <lineage>
        <taxon>Bacteria</taxon>
        <taxon>Pseudomonadati</taxon>
        <taxon>Pseudomonadota</taxon>
        <taxon>Gammaproteobacteria</taxon>
        <taxon>Oceanospirillales</taxon>
        <taxon>Saccharospirillaceae</taxon>
        <taxon>Reinekea</taxon>
    </lineage>
</organism>
<evidence type="ECO:0000256" key="7">
    <source>
        <dbReference type="SAM" id="Phobius"/>
    </source>
</evidence>
<dbReference type="PIRSF" id="PIRSF006603">
    <property type="entry name" value="DinF"/>
    <property type="match status" value="1"/>
</dbReference>
<feature type="transmembrane region" description="Helical" evidence="7">
    <location>
        <begin position="354"/>
        <end position="376"/>
    </location>
</feature>
<feature type="transmembrane region" description="Helical" evidence="7">
    <location>
        <begin position="313"/>
        <end position="334"/>
    </location>
</feature>
<dbReference type="CDD" id="cd13134">
    <property type="entry name" value="MATE_like_8"/>
    <property type="match status" value="1"/>
</dbReference>
<dbReference type="InterPro" id="IPR002528">
    <property type="entry name" value="MATE_fam"/>
</dbReference>
<feature type="transmembrane region" description="Helical" evidence="7">
    <location>
        <begin position="162"/>
        <end position="183"/>
    </location>
</feature>
<reference evidence="9" key="1">
    <citation type="journal article" date="2019" name="Int. J. Syst. Evol. Microbiol.">
        <title>The Global Catalogue of Microorganisms (GCM) 10K type strain sequencing project: providing services to taxonomists for standard genome sequencing and annotation.</title>
        <authorList>
            <consortium name="The Broad Institute Genomics Platform"/>
            <consortium name="The Broad Institute Genome Sequencing Center for Infectious Disease"/>
            <person name="Wu L."/>
            <person name="Ma J."/>
        </authorList>
    </citation>
    <scope>NUCLEOTIDE SEQUENCE [LARGE SCALE GENOMIC DNA]</scope>
    <source>
        <strain evidence="9">CECT 8288</strain>
    </source>
</reference>
<keyword evidence="4 7" id="KW-0812">Transmembrane</keyword>
<evidence type="ECO:0000256" key="5">
    <source>
        <dbReference type="ARBA" id="ARBA00022989"/>
    </source>
</evidence>
<comment type="subcellular location">
    <subcellularLocation>
        <location evidence="1">Cell inner membrane</location>
        <topology evidence="1">Multi-pass membrane protein</topology>
    </subcellularLocation>
</comment>